<name>A0A021VVS8_9CELL</name>
<evidence type="ECO:0000256" key="1">
    <source>
        <dbReference type="SAM" id="Phobius"/>
    </source>
</evidence>
<organism evidence="3 4">
    <name type="scientific">Actinotalea ferrariae CF5-4</name>
    <dbReference type="NCBI Taxonomy" id="948458"/>
    <lineage>
        <taxon>Bacteria</taxon>
        <taxon>Bacillati</taxon>
        <taxon>Actinomycetota</taxon>
        <taxon>Actinomycetes</taxon>
        <taxon>Micrococcales</taxon>
        <taxon>Cellulomonadaceae</taxon>
        <taxon>Actinotalea</taxon>
    </lineage>
</organism>
<keyword evidence="1" id="KW-0472">Membrane</keyword>
<dbReference type="RefSeq" id="WP_034224219.1">
    <property type="nucleotide sequence ID" value="NZ_AXCW01000045.1"/>
</dbReference>
<feature type="transmembrane region" description="Helical" evidence="1">
    <location>
        <begin position="106"/>
        <end position="124"/>
    </location>
</feature>
<gene>
    <name evidence="3" type="ORF">N866_14915</name>
</gene>
<sequence length="204" mass="20427">MLEVLTATGLATAAGLNAGLPLLLLGAAARWTSLVELPVGWTWLEQDWVLVVLAVLVVLDVVADKVPGLDHLNDLVQTVVRPTSGGLAFGAGVGATTAAVPEPTALAGSGVGLPVALGVVLALVVHLTKALARPVVTAATLGVGGPVVSTAEDVTSLALGVAALLAPVLVVVLLVGVVVAVVRLLRHRPPRRSRPDVLDGPAAP</sequence>
<feature type="transmembrane region" description="Helical" evidence="1">
    <location>
        <begin position="48"/>
        <end position="67"/>
    </location>
</feature>
<protein>
    <submittedName>
        <fullName evidence="3">Membrane protein</fullName>
    </submittedName>
</protein>
<feature type="domain" description="DUF4126" evidence="2">
    <location>
        <begin position="5"/>
        <end position="186"/>
    </location>
</feature>
<dbReference type="AlphaFoldDB" id="A0A021VVS8"/>
<reference evidence="3 4" key="1">
    <citation type="submission" date="2014-01" db="EMBL/GenBank/DDBJ databases">
        <title>Actinotalea ferrariae CF5-4.</title>
        <authorList>
            <person name="Chen F."/>
            <person name="Li Y."/>
            <person name="Wang G."/>
        </authorList>
    </citation>
    <scope>NUCLEOTIDE SEQUENCE [LARGE SCALE GENOMIC DNA]</scope>
    <source>
        <strain evidence="3 4">CF5-4</strain>
    </source>
</reference>
<proteinExistence type="predicted"/>
<feature type="transmembrane region" description="Helical" evidence="1">
    <location>
        <begin position="157"/>
        <end position="185"/>
    </location>
</feature>
<keyword evidence="1" id="KW-1133">Transmembrane helix</keyword>
<dbReference type="Pfam" id="PF13548">
    <property type="entry name" value="DUF4126"/>
    <property type="match status" value="1"/>
</dbReference>
<evidence type="ECO:0000313" key="4">
    <source>
        <dbReference type="Proteomes" id="UP000019753"/>
    </source>
</evidence>
<dbReference type="EMBL" id="AXCW01000045">
    <property type="protein sequence ID" value="EYR64140.1"/>
    <property type="molecule type" value="Genomic_DNA"/>
</dbReference>
<evidence type="ECO:0000259" key="2">
    <source>
        <dbReference type="Pfam" id="PF13548"/>
    </source>
</evidence>
<comment type="caution">
    <text evidence="3">The sequence shown here is derived from an EMBL/GenBank/DDBJ whole genome shotgun (WGS) entry which is preliminary data.</text>
</comment>
<keyword evidence="4" id="KW-1185">Reference proteome</keyword>
<accession>A0A021VVS8</accession>
<dbReference type="InterPro" id="IPR025196">
    <property type="entry name" value="DUF4126"/>
</dbReference>
<feature type="transmembrane region" description="Helical" evidence="1">
    <location>
        <begin position="79"/>
        <end position="100"/>
    </location>
</feature>
<evidence type="ECO:0000313" key="3">
    <source>
        <dbReference type="EMBL" id="EYR64140.1"/>
    </source>
</evidence>
<feature type="transmembrane region" description="Helical" evidence="1">
    <location>
        <begin position="7"/>
        <end position="28"/>
    </location>
</feature>
<dbReference type="Proteomes" id="UP000019753">
    <property type="component" value="Unassembled WGS sequence"/>
</dbReference>
<keyword evidence="1" id="KW-0812">Transmembrane</keyword>